<gene>
    <name evidence="2" type="primary">LOC115981990</name>
</gene>
<dbReference type="PANTHER" id="PTHR46033">
    <property type="entry name" value="PROTEIN MAIN-LIKE 2"/>
    <property type="match status" value="1"/>
</dbReference>
<dbReference type="GeneID" id="115981990"/>
<dbReference type="OMA" id="NEMARIH"/>
<feature type="domain" description="Aminotransferase-like plant mobile" evidence="1">
    <location>
        <begin position="71"/>
        <end position="438"/>
    </location>
</feature>
<evidence type="ECO:0000313" key="2">
    <source>
        <dbReference type="EnsemblPlants" id="QL01p018788:mrna"/>
    </source>
</evidence>
<dbReference type="Proteomes" id="UP000594261">
    <property type="component" value="Chromosome 1"/>
</dbReference>
<dbReference type="InterPro" id="IPR044824">
    <property type="entry name" value="MAIN-like"/>
</dbReference>
<dbReference type="PANTHER" id="PTHR46033:SF8">
    <property type="entry name" value="PROTEIN MAINTENANCE OF MERISTEMS-LIKE"/>
    <property type="match status" value="1"/>
</dbReference>
<name>A0A7N2KMV3_QUELO</name>
<dbReference type="Pfam" id="PF10536">
    <property type="entry name" value="PMD"/>
    <property type="match status" value="1"/>
</dbReference>
<evidence type="ECO:0000313" key="3">
    <source>
        <dbReference type="Proteomes" id="UP000594261"/>
    </source>
</evidence>
<keyword evidence="3" id="KW-1185">Reference proteome</keyword>
<dbReference type="Gramene" id="QL01p018788:mrna">
    <property type="protein sequence ID" value="QL01p018788:mrna"/>
    <property type="gene ID" value="QL01p018788"/>
</dbReference>
<sequence>MDAADVEDVELVSPGPIDHSVLTQQRQHRSNDIWEGEDPGALECRGRPEEMAKRDPMVDDRVIDIIKLLGLEGLYRTPSREIDHGLISALVERWRPETHTFHLPHGEMTITLQDVEVILGIPIDGEVLVGPTLLDWRQECTDLLGFTIPLSNTTVLTGQRILIKRLLEHIALPLSPNAQEVEVHQYARCYILALLGDTIFMEKSGDRVHLMFLKFLRNLRNPPQYSWGSACLAWLYRELCRASHKDSRQIGGAMLLVQYWAWARFPHLCPKIVLPPEGANGPPQPDYPLSMKWVWVSCTKNRPSYVFLVHYRERLVRMQSDEVMWQPYESELSHLPAFCVAGKDMWRAVVPLVCFYIVEKHQPDRVLRQFGLMQDIPADVDTNERLHGIDLRGKVDRNWRVVHAVHIHRWGNRYQLVCHAPALIGDIPRDHRYFRWYRRITRKYIDRKSALFDYLIEKQLEMLQRFPVGSPEHNDILVALMALNEIERIRANND</sequence>
<dbReference type="EnsemblPlants" id="QL01p018788:mrna">
    <property type="protein sequence ID" value="QL01p018788:mrna"/>
    <property type="gene ID" value="QL01p018788"/>
</dbReference>
<dbReference type="InParanoid" id="A0A7N2KMV3"/>
<dbReference type="EMBL" id="LRBV02000001">
    <property type="status" value="NOT_ANNOTATED_CDS"/>
    <property type="molecule type" value="Genomic_DNA"/>
</dbReference>
<dbReference type="GO" id="GO:0010073">
    <property type="term" value="P:meristem maintenance"/>
    <property type="evidence" value="ECO:0007669"/>
    <property type="project" value="InterPro"/>
</dbReference>
<dbReference type="AlphaFoldDB" id="A0A7N2KMV3"/>
<organism evidence="2 3">
    <name type="scientific">Quercus lobata</name>
    <name type="common">Valley oak</name>
    <dbReference type="NCBI Taxonomy" id="97700"/>
    <lineage>
        <taxon>Eukaryota</taxon>
        <taxon>Viridiplantae</taxon>
        <taxon>Streptophyta</taxon>
        <taxon>Embryophyta</taxon>
        <taxon>Tracheophyta</taxon>
        <taxon>Spermatophyta</taxon>
        <taxon>Magnoliopsida</taxon>
        <taxon>eudicotyledons</taxon>
        <taxon>Gunneridae</taxon>
        <taxon>Pentapetalae</taxon>
        <taxon>rosids</taxon>
        <taxon>fabids</taxon>
        <taxon>Fagales</taxon>
        <taxon>Fagaceae</taxon>
        <taxon>Quercus</taxon>
    </lineage>
</organism>
<evidence type="ECO:0000259" key="1">
    <source>
        <dbReference type="Pfam" id="PF10536"/>
    </source>
</evidence>
<protein>
    <recommendedName>
        <fullName evidence="1">Aminotransferase-like plant mobile domain-containing protein</fullName>
    </recommendedName>
</protein>
<dbReference type="InterPro" id="IPR019557">
    <property type="entry name" value="AminoTfrase-like_pln_mobile"/>
</dbReference>
<proteinExistence type="predicted"/>
<reference evidence="2 3" key="1">
    <citation type="journal article" date="2016" name="G3 (Bethesda)">
        <title>First Draft Assembly and Annotation of the Genome of a California Endemic Oak Quercus lobata Nee (Fagaceae).</title>
        <authorList>
            <person name="Sork V.L."/>
            <person name="Fitz-Gibbon S.T."/>
            <person name="Puiu D."/>
            <person name="Crepeau M."/>
            <person name="Gugger P.F."/>
            <person name="Sherman R."/>
            <person name="Stevens K."/>
            <person name="Langley C.H."/>
            <person name="Pellegrini M."/>
            <person name="Salzberg S.L."/>
        </authorList>
    </citation>
    <scope>NUCLEOTIDE SEQUENCE [LARGE SCALE GENOMIC DNA]</scope>
    <source>
        <strain evidence="2 3">cv. SW786</strain>
    </source>
</reference>
<reference evidence="2" key="2">
    <citation type="submission" date="2021-01" db="UniProtKB">
        <authorList>
            <consortium name="EnsemblPlants"/>
        </authorList>
    </citation>
    <scope>IDENTIFICATION</scope>
</reference>
<accession>A0A7N2KMV3</accession>
<dbReference type="RefSeq" id="XP_030960337.1">
    <property type="nucleotide sequence ID" value="XM_031104477.1"/>
</dbReference>